<dbReference type="PANTHER" id="PTHR30518:SF2">
    <property type="entry name" value="ENDOLYTIC MUREIN TRANSGLYCOSYLASE"/>
    <property type="match status" value="1"/>
</dbReference>
<name>A0A382IT24_9ZZZZ</name>
<keyword evidence="4" id="KW-0472">Membrane</keyword>
<feature type="region of interest" description="Disordered" evidence="7">
    <location>
        <begin position="136"/>
        <end position="162"/>
    </location>
</feature>
<evidence type="ECO:0008006" key="9">
    <source>
        <dbReference type="Google" id="ProtNLM"/>
    </source>
</evidence>
<keyword evidence="5" id="KW-0456">Lyase</keyword>
<sequence>LVSQYKKFWKKAFRDRAKKLNLTEHEVVTLASIIEGEALYDKERPKISSVYHNRLNQGMKLQADPTIQYIIPDGPRRLLNRDLRIESPYNTYLNRGLPPGPINSPGKHSLLAALYPEENDFIYFVAKGDGYHTFTTNEKDHNRAKSKLQKLRRELRRKQKNK</sequence>
<dbReference type="Pfam" id="PF02618">
    <property type="entry name" value="YceG"/>
    <property type="match status" value="1"/>
</dbReference>
<keyword evidence="3" id="KW-1133">Transmembrane helix</keyword>
<organism evidence="8">
    <name type="scientific">marine metagenome</name>
    <dbReference type="NCBI Taxonomy" id="408172"/>
    <lineage>
        <taxon>unclassified sequences</taxon>
        <taxon>metagenomes</taxon>
        <taxon>ecological metagenomes</taxon>
    </lineage>
</organism>
<feature type="compositionally biased region" description="Basic residues" evidence="7">
    <location>
        <begin position="144"/>
        <end position="162"/>
    </location>
</feature>
<dbReference type="GO" id="GO:0016829">
    <property type="term" value="F:lyase activity"/>
    <property type="evidence" value="ECO:0007669"/>
    <property type="project" value="UniProtKB-KW"/>
</dbReference>
<keyword evidence="2" id="KW-0812">Transmembrane</keyword>
<dbReference type="GO" id="GO:0071555">
    <property type="term" value="P:cell wall organization"/>
    <property type="evidence" value="ECO:0007669"/>
    <property type="project" value="UniProtKB-KW"/>
</dbReference>
<accession>A0A382IT24</accession>
<evidence type="ECO:0000256" key="3">
    <source>
        <dbReference type="ARBA" id="ARBA00022989"/>
    </source>
</evidence>
<keyword evidence="1" id="KW-1003">Cell membrane</keyword>
<feature type="non-terminal residue" evidence="8">
    <location>
        <position position="1"/>
    </location>
</feature>
<dbReference type="PANTHER" id="PTHR30518">
    <property type="entry name" value="ENDOLYTIC MUREIN TRANSGLYCOSYLASE"/>
    <property type="match status" value="1"/>
</dbReference>
<evidence type="ECO:0000256" key="1">
    <source>
        <dbReference type="ARBA" id="ARBA00022475"/>
    </source>
</evidence>
<dbReference type="Gene3D" id="3.30.160.60">
    <property type="entry name" value="Classic Zinc Finger"/>
    <property type="match status" value="1"/>
</dbReference>
<proteinExistence type="predicted"/>
<evidence type="ECO:0000313" key="8">
    <source>
        <dbReference type="EMBL" id="SVC01791.1"/>
    </source>
</evidence>
<keyword evidence="6" id="KW-0961">Cell wall biogenesis/degradation</keyword>
<evidence type="ECO:0000256" key="5">
    <source>
        <dbReference type="ARBA" id="ARBA00023239"/>
    </source>
</evidence>
<dbReference type="InterPro" id="IPR003770">
    <property type="entry name" value="MLTG-like"/>
</dbReference>
<gene>
    <name evidence="8" type="ORF">METZ01_LOCUS254645</name>
</gene>
<dbReference type="AlphaFoldDB" id="A0A382IT24"/>
<evidence type="ECO:0000256" key="6">
    <source>
        <dbReference type="ARBA" id="ARBA00023316"/>
    </source>
</evidence>
<evidence type="ECO:0000256" key="7">
    <source>
        <dbReference type="SAM" id="MobiDB-lite"/>
    </source>
</evidence>
<dbReference type="EMBL" id="UINC01068859">
    <property type="protein sequence ID" value="SVC01791.1"/>
    <property type="molecule type" value="Genomic_DNA"/>
</dbReference>
<reference evidence="8" key="1">
    <citation type="submission" date="2018-05" db="EMBL/GenBank/DDBJ databases">
        <authorList>
            <person name="Lanie J.A."/>
            <person name="Ng W.-L."/>
            <person name="Kazmierczak K.M."/>
            <person name="Andrzejewski T.M."/>
            <person name="Davidsen T.M."/>
            <person name="Wayne K.J."/>
            <person name="Tettelin H."/>
            <person name="Glass J.I."/>
            <person name="Rusch D."/>
            <person name="Podicherti R."/>
            <person name="Tsui H.-C.T."/>
            <person name="Winkler M.E."/>
        </authorList>
    </citation>
    <scope>NUCLEOTIDE SEQUENCE</scope>
</reference>
<protein>
    <recommendedName>
        <fullName evidence="9">Endolytic transglycosylase MltG</fullName>
    </recommendedName>
</protein>
<dbReference type="NCBIfam" id="TIGR00247">
    <property type="entry name" value="endolytic transglycosylase MltG"/>
    <property type="match status" value="1"/>
</dbReference>
<evidence type="ECO:0000256" key="2">
    <source>
        <dbReference type="ARBA" id="ARBA00022692"/>
    </source>
</evidence>
<evidence type="ECO:0000256" key="4">
    <source>
        <dbReference type="ARBA" id="ARBA00023136"/>
    </source>
</evidence>